<comment type="cofactor">
    <cofactor evidence="1">
        <name>Mg(2+)</name>
        <dbReference type="ChEBI" id="CHEBI:18420"/>
    </cofactor>
</comment>
<proteinExistence type="inferred from homology"/>
<dbReference type="SUPFAM" id="SSF55811">
    <property type="entry name" value="Nudix"/>
    <property type="match status" value="1"/>
</dbReference>
<dbReference type="Gene3D" id="3.90.79.10">
    <property type="entry name" value="Nucleoside Triphosphate Pyrophosphohydrolase"/>
    <property type="match status" value="1"/>
</dbReference>
<keyword evidence="4" id="KW-0235">DNA replication</keyword>
<accession>A0A381PQY4</accession>
<comment type="catalytic activity">
    <reaction evidence="10">
        <text>8-oxo-dGTP + H2O = 8-oxo-dGMP + diphosphate + H(+)</text>
        <dbReference type="Rhea" id="RHEA:31575"/>
        <dbReference type="ChEBI" id="CHEBI:15377"/>
        <dbReference type="ChEBI" id="CHEBI:15378"/>
        <dbReference type="ChEBI" id="CHEBI:33019"/>
        <dbReference type="ChEBI" id="CHEBI:63224"/>
        <dbReference type="ChEBI" id="CHEBI:77896"/>
        <dbReference type="EC" id="3.6.1.55"/>
    </reaction>
</comment>
<comment type="similarity">
    <text evidence="2">Belongs to the Nudix hydrolase family.</text>
</comment>
<reference evidence="13" key="1">
    <citation type="submission" date="2018-05" db="EMBL/GenBank/DDBJ databases">
        <authorList>
            <person name="Lanie J.A."/>
            <person name="Ng W.-L."/>
            <person name="Kazmierczak K.M."/>
            <person name="Andrzejewski T.M."/>
            <person name="Davidsen T.M."/>
            <person name="Wayne K.J."/>
            <person name="Tettelin H."/>
            <person name="Glass J.I."/>
            <person name="Rusch D."/>
            <person name="Podicherti R."/>
            <person name="Tsui H.-C.T."/>
            <person name="Winkler M.E."/>
        </authorList>
    </citation>
    <scope>NUCLEOTIDE SEQUENCE</scope>
</reference>
<dbReference type="InterPro" id="IPR022998">
    <property type="entry name" value="ThiamineP_synth_TenI"/>
</dbReference>
<dbReference type="PANTHER" id="PTHR47707">
    <property type="entry name" value="8-OXO-DGTP DIPHOSPHATASE"/>
    <property type="match status" value="1"/>
</dbReference>
<dbReference type="InterPro" id="IPR020084">
    <property type="entry name" value="NUDIX_hydrolase_CS"/>
</dbReference>
<keyword evidence="3" id="KW-0515">Mutator protein</keyword>
<dbReference type="InterPro" id="IPR000086">
    <property type="entry name" value="NUDIX_hydrolase_dom"/>
</dbReference>
<evidence type="ECO:0000256" key="5">
    <source>
        <dbReference type="ARBA" id="ARBA00022723"/>
    </source>
</evidence>
<dbReference type="Pfam" id="PF14815">
    <property type="entry name" value="NUDIX_4"/>
    <property type="match status" value="1"/>
</dbReference>
<evidence type="ECO:0000256" key="8">
    <source>
        <dbReference type="ARBA" id="ARBA00022842"/>
    </source>
</evidence>
<evidence type="ECO:0000256" key="11">
    <source>
        <dbReference type="ARBA" id="ARBA00038905"/>
    </source>
</evidence>
<dbReference type="AlphaFoldDB" id="A0A381PQY4"/>
<dbReference type="EMBL" id="UINC01001061">
    <property type="protein sequence ID" value="SUZ69432.1"/>
    <property type="molecule type" value="Genomic_DNA"/>
</dbReference>
<evidence type="ECO:0000256" key="3">
    <source>
        <dbReference type="ARBA" id="ARBA00022457"/>
    </source>
</evidence>
<dbReference type="GO" id="GO:0044715">
    <property type="term" value="F:8-oxo-dGDP phosphatase activity"/>
    <property type="evidence" value="ECO:0007669"/>
    <property type="project" value="TreeGrafter"/>
</dbReference>
<evidence type="ECO:0000256" key="9">
    <source>
        <dbReference type="ARBA" id="ARBA00023204"/>
    </source>
</evidence>
<keyword evidence="6" id="KW-0227">DNA damage</keyword>
<evidence type="ECO:0000259" key="12">
    <source>
        <dbReference type="PROSITE" id="PS51462"/>
    </source>
</evidence>
<dbReference type="Pfam" id="PF02581">
    <property type="entry name" value="TMP-TENI"/>
    <property type="match status" value="1"/>
</dbReference>
<dbReference type="PROSITE" id="PS51462">
    <property type="entry name" value="NUDIX"/>
    <property type="match status" value="1"/>
</dbReference>
<dbReference type="PROSITE" id="PS00893">
    <property type="entry name" value="NUDIX_BOX"/>
    <property type="match status" value="1"/>
</dbReference>
<feature type="domain" description="Nudix hydrolase" evidence="12">
    <location>
        <begin position="11"/>
        <end position="138"/>
    </location>
</feature>
<protein>
    <recommendedName>
        <fullName evidence="11">8-oxo-dGTP diphosphatase</fullName>
        <ecNumber evidence="11">3.6.1.55</ecNumber>
    </recommendedName>
</protein>
<evidence type="ECO:0000256" key="1">
    <source>
        <dbReference type="ARBA" id="ARBA00001946"/>
    </source>
</evidence>
<evidence type="ECO:0000256" key="4">
    <source>
        <dbReference type="ARBA" id="ARBA00022705"/>
    </source>
</evidence>
<evidence type="ECO:0000256" key="10">
    <source>
        <dbReference type="ARBA" id="ARBA00035861"/>
    </source>
</evidence>
<dbReference type="CDD" id="cd00564">
    <property type="entry name" value="TMP_TenI"/>
    <property type="match status" value="1"/>
</dbReference>
<keyword evidence="8" id="KW-0460">Magnesium</keyword>
<evidence type="ECO:0000256" key="6">
    <source>
        <dbReference type="ARBA" id="ARBA00022763"/>
    </source>
</evidence>
<dbReference type="GO" id="GO:0044716">
    <property type="term" value="F:8-oxo-GDP phosphatase activity"/>
    <property type="evidence" value="ECO:0007669"/>
    <property type="project" value="TreeGrafter"/>
</dbReference>
<evidence type="ECO:0000313" key="13">
    <source>
        <dbReference type="EMBL" id="SUZ69432.1"/>
    </source>
</evidence>
<organism evidence="13">
    <name type="scientific">marine metagenome</name>
    <dbReference type="NCBI Taxonomy" id="408172"/>
    <lineage>
        <taxon>unclassified sequences</taxon>
        <taxon>metagenomes</taxon>
        <taxon>ecological metagenomes</taxon>
    </lineage>
</organism>
<keyword evidence="5" id="KW-0479">Metal-binding</keyword>
<dbReference type="InterPro" id="IPR047127">
    <property type="entry name" value="MutT-like"/>
</dbReference>
<dbReference type="PANTHER" id="PTHR47707:SF1">
    <property type="entry name" value="NUDIX HYDROLASE FAMILY PROTEIN"/>
    <property type="match status" value="1"/>
</dbReference>
<dbReference type="SUPFAM" id="SSF51391">
    <property type="entry name" value="Thiamin phosphate synthase"/>
    <property type="match status" value="1"/>
</dbReference>
<dbReference type="GO" id="GO:0009228">
    <property type="term" value="P:thiamine biosynthetic process"/>
    <property type="evidence" value="ECO:0007669"/>
    <property type="project" value="UniProtKB-KW"/>
</dbReference>
<keyword evidence="7" id="KW-0378">Hydrolase</keyword>
<evidence type="ECO:0000256" key="2">
    <source>
        <dbReference type="ARBA" id="ARBA00005582"/>
    </source>
</evidence>
<dbReference type="NCBIfam" id="NF006530">
    <property type="entry name" value="PRK08999.1"/>
    <property type="match status" value="1"/>
</dbReference>
<sequence length="320" mass="35901">MSAIDARSTVPVHVAVGIVVNNDRQVLVSLRHPDSHQGGLWEFPGGKLKLGESVLQGLKREFAEELGIYPERCFPIKKILHHYSEKSVLLDVWQITEFRGQAIGLEGQSVEWRYLSELQVKDFPPANFPILRLLKLPEAIAITPEIEEEEKVEQVILDLVTQQVKVIQFRQNHLNSETYLHWFELAQGVCSRTDVELMFSSHFAGLPLLKTPAGFHANSARLMEMQERPVSDELLFSASCHNQQELKQAEKLNVDFAYLSPVKPTEKYHGGNSIDWKGFETLVEQVSVPVYALGGMSVSDVSEARQHGGQGIAGISCFQS</sequence>
<name>A0A381PQY4_9ZZZZ</name>
<evidence type="ECO:0000256" key="7">
    <source>
        <dbReference type="ARBA" id="ARBA00022801"/>
    </source>
</evidence>
<keyword evidence="9" id="KW-0234">DNA repair</keyword>
<gene>
    <name evidence="13" type="ORF">METZ01_LOCUS22286</name>
</gene>
<dbReference type="GO" id="GO:0046872">
    <property type="term" value="F:metal ion binding"/>
    <property type="evidence" value="ECO:0007669"/>
    <property type="project" value="UniProtKB-KW"/>
</dbReference>
<dbReference type="GO" id="GO:0006260">
    <property type="term" value="P:DNA replication"/>
    <property type="evidence" value="ECO:0007669"/>
    <property type="project" value="UniProtKB-KW"/>
</dbReference>
<dbReference type="InterPro" id="IPR029119">
    <property type="entry name" value="MutY_C"/>
</dbReference>
<dbReference type="CDD" id="cd03425">
    <property type="entry name" value="NUDIX_MutT_NudA_like"/>
    <property type="match status" value="1"/>
</dbReference>
<dbReference type="GO" id="GO:0008413">
    <property type="term" value="F:8-oxo-7,8-dihydroguanosine triphosphate pyrophosphatase activity"/>
    <property type="evidence" value="ECO:0007669"/>
    <property type="project" value="TreeGrafter"/>
</dbReference>
<dbReference type="EC" id="3.6.1.55" evidence="11"/>
<dbReference type="Gene3D" id="3.20.20.70">
    <property type="entry name" value="Aldolase class I"/>
    <property type="match status" value="1"/>
</dbReference>
<dbReference type="GO" id="GO:0035539">
    <property type="term" value="F:8-oxo-7,8-dihydrodeoxyguanosine triphosphate pyrophosphatase activity"/>
    <property type="evidence" value="ECO:0007669"/>
    <property type="project" value="UniProtKB-EC"/>
</dbReference>
<dbReference type="InterPro" id="IPR013785">
    <property type="entry name" value="Aldolase_TIM"/>
</dbReference>
<dbReference type="InterPro" id="IPR015797">
    <property type="entry name" value="NUDIX_hydrolase-like_dom_sf"/>
</dbReference>
<dbReference type="GO" id="GO:0006281">
    <property type="term" value="P:DNA repair"/>
    <property type="evidence" value="ECO:0007669"/>
    <property type="project" value="UniProtKB-KW"/>
</dbReference>
<dbReference type="InterPro" id="IPR036206">
    <property type="entry name" value="ThiamineP_synth_sf"/>
</dbReference>